<accession>A0ABQ3FGZ9</accession>
<reference evidence="2" key="1">
    <citation type="journal article" date="2019" name="Int. J. Syst. Evol. Microbiol.">
        <title>The Global Catalogue of Microorganisms (GCM) 10K type strain sequencing project: providing services to taxonomists for standard genome sequencing and annotation.</title>
        <authorList>
            <consortium name="The Broad Institute Genomics Platform"/>
            <consortium name="The Broad Institute Genome Sequencing Center for Infectious Disease"/>
            <person name="Wu L."/>
            <person name="Ma J."/>
        </authorList>
    </citation>
    <scope>NUCLEOTIDE SEQUENCE [LARGE SCALE GENOMIC DNA]</scope>
    <source>
        <strain evidence="2">KCTC 42082</strain>
    </source>
</reference>
<protein>
    <submittedName>
        <fullName evidence="1">Uncharacterized protein</fullName>
    </submittedName>
</protein>
<dbReference type="EMBL" id="BMZM01000002">
    <property type="protein sequence ID" value="GHC23961.1"/>
    <property type="molecule type" value="Genomic_DNA"/>
</dbReference>
<dbReference type="Proteomes" id="UP000604243">
    <property type="component" value="Unassembled WGS sequence"/>
</dbReference>
<keyword evidence="2" id="KW-1185">Reference proteome</keyword>
<evidence type="ECO:0000313" key="1">
    <source>
        <dbReference type="EMBL" id="GHC23961.1"/>
    </source>
</evidence>
<gene>
    <name evidence="1" type="ORF">GCM10010082_15450</name>
</gene>
<sequence>MAKAKAAPIVAVKVAVWVMKPGPTAEVAIRKTAPISEARRDLTNPGSVACAMSGKLHNRICCHV</sequence>
<evidence type="ECO:0000313" key="2">
    <source>
        <dbReference type="Proteomes" id="UP000604243"/>
    </source>
</evidence>
<organism evidence="1 2">
    <name type="scientific">Kushneria pakistanensis</name>
    <dbReference type="NCBI Taxonomy" id="1508770"/>
    <lineage>
        <taxon>Bacteria</taxon>
        <taxon>Pseudomonadati</taxon>
        <taxon>Pseudomonadota</taxon>
        <taxon>Gammaproteobacteria</taxon>
        <taxon>Oceanospirillales</taxon>
        <taxon>Halomonadaceae</taxon>
        <taxon>Kushneria</taxon>
    </lineage>
</organism>
<name>A0ABQ3FGZ9_9GAMM</name>
<proteinExistence type="predicted"/>
<comment type="caution">
    <text evidence="1">The sequence shown here is derived from an EMBL/GenBank/DDBJ whole genome shotgun (WGS) entry which is preliminary data.</text>
</comment>